<keyword evidence="6" id="KW-1185">Reference proteome</keyword>
<dbReference type="InterPro" id="IPR003231">
    <property type="entry name" value="ACP"/>
</dbReference>
<protein>
    <recommendedName>
        <fullName evidence="3">Acyl carrier protein</fullName>
        <shortName evidence="3">ACP</shortName>
    </recommendedName>
</protein>
<keyword evidence="1 3" id="KW-0596">Phosphopantetheine</keyword>
<evidence type="ECO:0000256" key="2">
    <source>
        <dbReference type="ARBA" id="ARBA00022553"/>
    </source>
</evidence>
<dbReference type="PROSITE" id="PS50075">
    <property type="entry name" value="CARRIER"/>
    <property type="match status" value="1"/>
</dbReference>
<accession>A0ABY2DVG0</accession>
<evidence type="ECO:0000313" key="6">
    <source>
        <dbReference type="Proteomes" id="UP000294685"/>
    </source>
</evidence>
<comment type="function">
    <text evidence="3">Carrier of the growing fatty acid chain in fatty acid biosynthesis.</text>
</comment>
<organism evidence="5 6">
    <name type="scientific">Flavobacterium ranwuense</name>
    <dbReference type="NCBI Taxonomy" id="2541725"/>
    <lineage>
        <taxon>Bacteria</taxon>
        <taxon>Pseudomonadati</taxon>
        <taxon>Bacteroidota</taxon>
        <taxon>Flavobacteriia</taxon>
        <taxon>Flavobacteriales</taxon>
        <taxon>Flavobacteriaceae</taxon>
        <taxon>Flavobacterium</taxon>
    </lineage>
</organism>
<keyword evidence="2 3" id="KW-0597">Phosphoprotein</keyword>
<dbReference type="EMBL" id="SMLH01000001">
    <property type="protein sequence ID" value="TDE31703.1"/>
    <property type="molecule type" value="Genomic_DNA"/>
</dbReference>
<dbReference type="Gene3D" id="1.10.1200.10">
    <property type="entry name" value="ACP-like"/>
    <property type="match status" value="1"/>
</dbReference>
<comment type="caution">
    <text evidence="5">The sequence shown here is derived from an EMBL/GenBank/DDBJ whole genome shotgun (WGS) entry which is preliminary data.</text>
</comment>
<comment type="PTM">
    <text evidence="3">4'-phosphopantetheine is transferred from CoA to a specific serine of apo-ACP by AcpS. This modification is essential for activity because fatty acids are bound in thioester linkage to the sulfhydryl of the prosthetic group.</text>
</comment>
<feature type="modified residue" description="O-(pantetheine 4'-phosphoryl)serine" evidence="3">
    <location>
        <position position="39"/>
    </location>
</feature>
<keyword evidence="3" id="KW-0443">Lipid metabolism</keyword>
<name>A0ABY2DVG0_9FLAO</name>
<reference evidence="5 6" key="1">
    <citation type="submission" date="2019-03" db="EMBL/GenBank/DDBJ databases">
        <title>Novel species of Flavobacterium.</title>
        <authorList>
            <person name="Liu Q."/>
            <person name="Xin Y.-H."/>
        </authorList>
    </citation>
    <scope>NUCLEOTIDE SEQUENCE [LARGE SCALE GENOMIC DNA]</scope>
    <source>
        <strain evidence="5 6">LB2P22</strain>
    </source>
</reference>
<evidence type="ECO:0000256" key="1">
    <source>
        <dbReference type="ARBA" id="ARBA00022450"/>
    </source>
</evidence>
<evidence type="ECO:0000256" key="3">
    <source>
        <dbReference type="HAMAP-Rule" id="MF_01217"/>
    </source>
</evidence>
<keyword evidence="3" id="KW-0275">Fatty acid biosynthesis</keyword>
<comment type="subcellular location">
    <subcellularLocation>
        <location evidence="3">Cytoplasm</location>
    </subcellularLocation>
</comment>
<dbReference type="HAMAP" id="MF_01217">
    <property type="entry name" value="Acyl_carrier"/>
    <property type="match status" value="1"/>
</dbReference>
<dbReference type="InterPro" id="IPR009081">
    <property type="entry name" value="PP-bd_ACP"/>
</dbReference>
<dbReference type="InterPro" id="IPR036736">
    <property type="entry name" value="ACP-like_sf"/>
</dbReference>
<sequence>MNKEEIVERINGFLVDEFEVDVDDIQPEANLKDTLGLDSLDYVDLVVSVESNFGVKLIEVDFVGIASFQSFYDLIENKLKAKIDFQTS</sequence>
<keyword evidence="3" id="KW-0963">Cytoplasm</keyword>
<keyword evidence="3" id="KW-0444">Lipid biosynthesis</keyword>
<gene>
    <name evidence="3" type="primary">acpP</name>
    <name evidence="5" type="ORF">E0I61_03085</name>
</gene>
<proteinExistence type="inferred from homology"/>
<feature type="domain" description="Carrier" evidence="4">
    <location>
        <begin position="4"/>
        <end position="79"/>
    </location>
</feature>
<keyword evidence="3" id="KW-0276">Fatty acid metabolism</keyword>
<comment type="similarity">
    <text evidence="3">Belongs to the acyl carrier protein (ACP) family.</text>
</comment>
<dbReference type="Pfam" id="PF00550">
    <property type="entry name" value="PP-binding"/>
    <property type="match status" value="1"/>
</dbReference>
<dbReference type="Proteomes" id="UP000294685">
    <property type="component" value="Unassembled WGS sequence"/>
</dbReference>
<evidence type="ECO:0000313" key="5">
    <source>
        <dbReference type="EMBL" id="TDE31703.1"/>
    </source>
</evidence>
<comment type="pathway">
    <text evidence="3">Lipid metabolism; fatty acid biosynthesis.</text>
</comment>
<dbReference type="SUPFAM" id="SSF47336">
    <property type="entry name" value="ACP-like"/>
    <property type="match status" value="1"/>
</dbReference>
<dbReference type="RefSeq" id="WP_132069331.1">
    <property type="nucleotide sequence ID" value="NZ_SMLH01000001.1"/>
</dbReference>
<evidence type="ECO:0000259" key="4">
    <source>
        <dbReference type="PROSITE" id="PS50075"/>
    </source>
</evidence>